<sequence length="124" mass="12711">MAEPISTSSATVAALGVATLSLFPGVDANVVMGAFAGSLLFVMTSADPSIPKRVAFFVISFVAGCLTAELFAAGLDAVLPARIEVHAGIGALIASALVVKLLLWLIAQADAPDRLLNVFKGRDK</sequence>
<accession>A0A0H3KK07</accession>
<dbReference type="STRING" id="395019.BMULJ_03674"/>
<dbReference type="Proteomes" id="UP000008815">
    <property type="component" value="Chromosome 2"/>
</dbReference>
<dbReference type="HOGENOM" id="CLU_136127_1_0_4"/>
<protein>
    <submittedName>
        <fullName evidence="2">Bacteriophage transmembrane protein</fullName>
    </submittedName>
</protein>
<keyword evidence="1 2" id="KW-0812">Transmembrane</keyword>
<name>A0A0H3KK07_BURM1</name>
<evidence type="ECO:0000256" key="1">
    <source>
        <dbReference type="SAM" id="Phobius"/>
    </source>
</evidence>
<feature type="transmembrane region" description="Helical" evidence="1">
    <location>
        <begin position="54"/>
        <end position="75"/>
    </location>
</feature>
<reference evidence="2 3" key="1">
    <citation type="submission" date="2007-04" db="EMBL/GenBank/DDBJ databases">
        <title>Complete genome sequence of Burkholderia multivorans ATCC 17616.</title>
        <authorList>
            <person name="Ohtsubo Y."/>
            <person name="Yamashita A."/>
            <person name="Kurokawa K."/>
            <person name="Takami H."/>
            <person name="Yuhara S."/>
            <person name="Nishiyama E."/>
            <person name="Endo R."/>
            <person name="Miyazaki R."/>
            <person name="Ono A."/>
            <person name="Yano K."/>
            <person name="Ito M."/>
            <person name="Sota M."/>
            <person name="Yuji N."/>
            <person name="Hattori M."/>
            <person name="Tsuda M."/>
        </authorList>
    </citation>
    <scope>NUCLEOTIDE SEQUENCE [LARGE SCALE GENOMIC DNA]</scope>
    <source>
        <strain evidence="3">ATCC 17616 / 249</strain>
    </source>
</reference>
<proteinExistence type="predicted"/>
<dbReference type="KEGG" id="bmj:BMULJ_03674"/>
<dbReference type="KEGG" id="bmu:Bmul_4842"/>
<dbReference type="eggNOG" id="ENOG5032CMP">
    <property type="taxonomic scope" value="Bacteria"/>
</dbReference>
<dbReference type="EMBL" id="AP009386">
    <property type="protein sequence ID" value="BAG45546.1"/>
    <property type="molecule type" value="Genomic_DNA"/>
</dbReference>
<keyword evidence="3" id="KW-1185">Reference proteome</keyword>
<keyword evidence="1" id="KW-1133">Transmembrane helix</keyword>
<organism evidence="2 3">
    <name type="scientific">Burkholderia multivorans (strain ATCC 17616 / 249)</name>
    <dbReference type="NCBI Taxonomy" id="395019"/>
    <lineage>
        <taxon>Bacteria</taxon>
        <taxon>Pseudomonadati</taxon>
        <taxon>Pseudomonadota</taxon>
        <taxon>Betaproteobacteria</taxon>
        <taxon>Burkholderiales</taxon>
        <taxon>Burkholderiaceae</taxon>
        <taxon>Burkholderia</taxon>
        <taxon>Burkholderia cepacia complex</taxon>
    </lineage>
</organism>
<dbReference type="InterPro" id="IPR032637">
    <property type="entry name" value="Phage_holin-like"/>
</dbReference>
<gene>
    <name evidence="2" type="ordered locus">BMULJ_03674</name>
</gene>
<evidence type="ECO:0000313" key="3">
    <source>
        <dbReference type="Proteomes" id="UP000008815"/>
    </source>
</evidence>
<evidence type="ECO:0000313" key="2">
    <source>
        <dbReference type="EMBL" id="BAG45546.1"/>
    </source>
</evidence>
<dbReference type="AlphaFoldDB" id="A0A0H3KK07"/>
<feature type="transmembrane region" description="Helical" evidence="1">
    <location>
        <begin position="12"/>
        <end position="42"/>
    </location>
</feature>
<feature type="transmembrane region" description="Helical" evidence="1">
    <location>
        <begin position="87"/>
        <end position="107"/>
    </location>
</feature>
<keyword evidence="1" id="KW-0472">Membrane</keyword>
<dbReference type="RefSeq" id="WP_012217419.1">
    <property type="nucleotide sequence ID" value="NC_010086.1"/>
</dbReference>
<dbReference type="Pfam" id="PF16931">
    <property type="entry name" value="Phage_holin_8"/>
    <property type="match status" value="1"/>
</dbReference>